<sequence length="188" mass="21619">MEQARMMEYVGWLGLSSHWTTYSKKDMQQDRSLMYRKCVPRVRGLSSKFVNGWGFMLDYHNWTYDGEALGRMNVKTNVSTAKETSSSRTRESSTYHEMIFDVAGPSVDPNLSNYTYEEAPNLEAQKFYDMLKSRKTSLYEGCTRSSQLSATAELLNIKSENNSSEKSFDQVAQHIKRLLSENNKVVDS</sequence>
<comment type="caution">
    <text evidence="1">The sequence shown here is derived from an EMBL/GenBank/DDBJ whole genome shotgun (WGS) entry which is preliminary data.</text>
</comment>
<keyword evidence="2" id="KW-1185">Reference proteome</keyword>
<gene>
    <name evidence="1" type="ORF">M9H77_03624</name>
</gene>
<dbReference type="EMBL" id="CM044701">
    <property type="protein sequence ID" value="KAI5682396.1"/>
    <property type="molecule type" value="Genomic_DNA"/>
</dbReference>
<evidence type="ECO:0000313" key="1">
    <source>
        <dbReference type="EMBL" id="KAI5682396.1"/>
    </source>
</evidence>
<name>A0ACC0CBV4_CATRO</name>
<organism evidence="1 2">
    <name type="scientific">Catharanthus roseus</name>
    <name type="common">Madagascar periwinkle</name>
    <name type="synonym">Vinca rosea</name>
    <dbReference type="NCBI Taxonomy" id="4058"/>
    <lineage>
        <taxon>Eukaryota</taxon>
        <taxon>Viridiplantae</taxon>
        <taxon>Streptophyta</taxon>
        <taxon>Embryophyta</taxon>
        <taxon>Tracheophyta</taxon>
        <taxon>Spermatophyta</taxon>
        <taxon>Magnoliopsida</taxon>
        <taxon>eudicotyledons</taxon>
        <taxon>Gunneridae</taxon>
        <taxon>Pentapetalae</taxon>
        <taxon>asterids</taxon>
        <taxon>lamiids</taxon>
        <taxon>Gentianales</taxon>
        <taxon>Apocynaceae</taxon>
        <taxon>Rauvolfioideae</taxon>
        <taxon>Vinceae</taxon>
        <taxon>Catharanthinae</taxon>
        <taxon>Catharanthus</taxon>
    </lineage>
</organism>
<evidence type="ECO:0000313" key="2">
    <source>
        <dbReference type="Proteomes" id="UP001060085"/>
    </source>
</evidence>
<dbReference type="Proteomes" id="UP001060085">
    <property type="component" value="Linkage Group LG01"/>
</dbReference>
<proteinExistence type="predicted"/>
<reference evidence="2" key="1">
    <citation type="journal article" date="2023" name="Nat. Plants">
        <title>Single-cell RNA sequencing provides a high-resolution roadmap for understanding the multicellular compartmentation of specialized metabolism.</title>
        <authorList>
            <person name="Sun S."/>
            <person name="Shen X."/>
            <person name="Li Y."/>
            <person name="Li Y."/>
            <person name="Wang S."/>
            <person name="Li R."/>
            <person name="Zhang H."/>
            <person name="Shen G."/>
            <person name="Guo B."/>
            <person name="Wei J."/>
            <person name="Xu J."/>
            <person name="St-Pierre B."/>
            <person name="Chen S."/>
            <person name="Sun C."/>
        </authorList>
    </citation>
    <scope>NUCLEOTIDE SEQUENCE [LARGE SCALE GENOMIC DNA]</scope>
</reference>
<accession>A0ACC0CBV4</accession>
<protein>
    <submittedName>
        <fullName evidence="1">Uncharacterized protein</fullName>
    </submittedName>
</protein>